<accession>A0A9W4TVK7</accession>
<comment type="subcellular location">
    <subcellularLocation>
        <location evidence="1">Nucleus</location>
    </subcellularLocation>
</comment>
<keyword evidence="8" id="KW-0687">Ribonucleoprotein</keyword>
<dbReference type="InterPro" id="IPR002687">
    <property type="entry name" value="Nop_dom"/>
</dbReference>
<dbReference type="InterPro" id="IPR027105">
    <property type="entry name" value="Prp31"/>
</dbReference>
<evidence type="ECO:0000256" key="5">
    <source>
        <dbReference type="ARBA" id="ARBA00022884"/>
    </source>
</evidence>
<dbReference type="InterPro" id="IPR019175">
    <property type="entry name" value="Prp31_C"/>
</dbReference>
<organism evidence="11 12">
    <name type="scientific">Candida verbasci</name>
    <dbReference type="NCBI Taxonomy" id="1227364"/>
    <lineage>
        <taxon>Eukaryota</taxon>
        <taxon>Fungi</taxon>
        <taxon>Dikarya</taxon>
        <taxon>Ascomycota</taxon>
        <taxon>Saccharomycotina</taxon>
        <taxon>Pichiomycetes</taxon>
        <taxon>Debaryomycetaceae</taxon>
        <taxon>Candida/Lodderomyces clade</taxon>
        <taxon>Candida</taxon>
    </lineage>
</organism>
<dbReference type="PROSITE" id="PS51358">
    <property type="entry name" value="NOP"/>
    <property type="match status" value="1"/>
</dbReference>
<dbReference type="Proteomes" id="UP001152885">
    <property type="component" value="Unassembled WGS sequence"/>
</dbReference>
<comment type="caution">
    <text evidence="11">The sequence shown here is derived from an EMBL/GenBank/DDBJ whole genome shotgun (WGS) entry which is preliminary data.</text>
</comment>
<dbReference type="GO" id="GO:0000244">
    <property type="term" value="P:spliceosomal tri-snRNP complex assembly"/>
    <property type="evidence" value="ECO:0007669"/>
    <property type="project" value="InterPro"/>
</dbReference>
<proteinExistence type="inferred from homology"/>
<sequence length="499" mass="56751">MANYENDLLQDLESDDEIIQQDSFQSKLNDLIQSNLLSDSFQTILNYPDIEQVEDFTKLSKVYPLINELREKIIQFSNDEEIDYLNLLSSLENDLDQSEEYKFILLINELTTIINNEITVFVTLIKMQYKLLFPELESLILNPIDYVKVIMLIKQDLKNIKNYETELKLFLSGDKVLIIIMAVLQQSNNIPQQEFNKILSCGTLVLELNKLLQQLSNFLADKLSKIAPNVSTIVGPITTSQILIATGSLKQLASTPSCNIPALGVRDLSSTTKTKNIRQTGYLYHCDLIKYLPPEIMRSAMRIISGKIILAARIDLSKSSPDGELGQKLLSEIQVKIDKLLAPPEQTPDKALPAPVEQKSKKRGGRRFRKMKERFQMSDLRKAQNKMEFGKEEDTIMDSFGKEIGLGMSKYGNNGKLGQIQISSNTSARMSKSMINRLQQQQQQQKEKSIFDTDLDELIFSGTNEEKPKETKPTSKWLGGITKRKLNESDEVPNKKVKL</sequence>
<feature type="region of interest" description="Disordered" evidence="9">
    <location>
        <begin position="461"/>
        <end position="499"/>
    </location>
</feature>
<evidence type="ECO:0000256" key="8">
    <source>
        <dbReference type="ARBA" id="ARBA00023274"/>
    </source>
</evidence>
<dbReference type="InterPro" id="IPR036070">
    <property type="entry name" value="Nop_dom_sf"/>
</dbReference>
<dbReference type="GO" id="GO:0046540">
    <property type="term" value="C:U4/U6 x U5 tri-snRNP complex"/>
    <property type="evidence" value="ECO:0007669"/>
    <property type="project" value="InterPro"/>
</dbReference>
<keyword evidence="12" id="KW-1185">Reference proteome</keyword>
<evidence type="ECO:0000256" key="2">
    <source>
        <dbReference type="ARBA" id="ARBA00005572"/>
    </source>
</evidence>
<evidence type="ECO:0000313" key="12">
    <source>
        <dbReference type="Proteomes" id="UP001152885"/>
    </source>
</evidence>
<dbReference type="EMBL" id="CANTUO010000002">
    <property type="protein sequence ID" value="CAI5757698.1"/>
    <property type="molecule type" value="Genomic_DNA"/>
</dbReference>
<dbReference type="GO" id="GO:0071011">
    <property type="term" value="C:precatalytic spliceosome"/>
    <property type="evidence" value="ECO:0007669"/>
    <property type="project" value="TreeGrafter"/>
</dbReference>
<feature type="compositionally biased region" description="Basic and acidic residues" evidence="9">
    <location>
        <begin position="485"/>
        <end position="499"/>
    </location>
</feature>
<dbReference type="InterPro" id="IPR042239">
    <property type="entry name" value="Nop_C"/>
</dbReference>
<keyword evidence="6" id="KW-0508">mRNA splicing</keyword>
<comment type="similarity">
    <text evidence="2">Belongs to the PRP31 family.</text>
</comment>
<dbReference type="PANTHER" id="PTHR13904:SF0">
    <property type="entry name" value="U4_U6 SMALL NUCLEAR RIBONUCLEOPROTEIN PRP31"/>
    <property type="match status" value="1"/>
</dbReference>
<dbReference type="Gene3D" id="1.10.287.4070">
    <property type="match status" value="1"/>
</dbReference>
<evidence type="ECO:0000259" key="10">
    <source>
        <dbReference type="PROSITE" id="PS51358"/>
    </source>
</evidence>
<name>A0A9W4TVK7_9ASCO</name>
<dbReference type="Pfam" id="PF01798">
    <property type="entry name" value="Nop"/>
    <property type="match status" value="1"/>
</dbReference>
<dbReference type="Pfam" id="PF09785">
    <property type="entry name" value="Prp31_C"/>
    <property type="match status" value="1"/>
</dbReference>
<evidence type="ECO:0000256" key="3">
    <source>
        <dbReference type="ARBA" id="ARBA00022664"/>
    </source>
</evidence>
<reference evidence="11" key="1">
    <citation type="submission" date="2022-12" db="EMBL/GenBank/DDBJ databases">
        <authorList>
            <person name="Brejova B."/>
        </authorList>
    </citation>
    <scope>NUCLEOTIDE SEQUENCE</scope>
</reference>
<evidence type="ECO:0000313" key="11">
    <source>
        <dbReference type="EMBL" id="CAI5757698.1"/>
    </source>
</evidence>
<dbReference type="GO" id="GO:0005687">
    <property type="term" value="C:U4 snRNP"/>
    <property type="evidence" value="ECO:0007669"/>
    <property type="project" value="TreeGrafter"/>
</dbReference>
<keyword evidence="3" id="KW-0507">mRNA processing</keyword>
<dbReference type="SUPFAM" id="SSF89124">
    <property type="entry name" value="Nop domain"/>
    <property type="match status" value="1"/>
</dbReference>
<evidence type="ECO:0000256" key="4">
    <source>
        <dbReference type="ARBA" id="ARBA00022728"/>
    </source>
</evidence>
<dbReference type="AlphaFoldDB" id="A0A9W4TVK7"/>
<dbReference type="OrthoDB" id="4771285at2759"/>
<feature type="region of interest" description="Disordered" evidence="9">
    <location>
        <begin position="344"/>
        <end position="370"/>
    </location>
</feature>
<evidence type="ECO:0000256" key="6">
    <source>
        <dbReference type="ARBA" id="ARBA00023187"/>
    </source>
</evidence>
<evidence type="ECO:0000256" key="1">
    <source>
        <dbReference type="ARBA" id="ARBA00004123"/>
    </source>
</evidence>
<dbReference type="InterPro" id="IPR012976">
    <property type="entry name" value="NOSIC"/>
</dbReference>
<keyword evidence="7" id="KW-0539">Nucleus</keyword>
<protein>
    <recommendedName>
        <fullName evidence="10">Nop domain-containing protein</fullName>
    </recommendedName>
</protein>
<feature type="domain" description="Nop" evidence="10">
    <location>
        <begin position="226"/>
        <end position="342"/>
    </location>
</feature>
<dbReference type="SMART" id="SM00931">
    <property type="entry name" value="NOSIC"/>
    <property type="match status" value="1"/>
</dbReference>
<dbReference type="PANTHER" id="PTHR13904">
    <property type="entry name" value="PRE-MRNA SPLICING FACTOR PRP31"/>
    <property type="match status" value="1"/>
</dbReference>
<evidence type="ECO:0000256" key="7">
    <source>
        <dbReference type="ARBA" id="ARBA00023242"/>
    </source>
</evidence>
<feature type="compositionally biased region" description="Basic residues" evidence="9">
    <location>
        <begin position="360"/>
        <end position="370"/>
    </location>
</feature>
<keyword evidence="5" id="KW-0694">RNA-binding</keyword>
<evidence type="ECO:0000256" key="9">
    <source>
        <dbReference type="SAM" id="MobiDB-lite"/>
    </source>
</evidence>
<gene>
    <name evidence="11" type="ORF">CANVERA_P2211</name>
</gene>
<dbReference type="Gene3D" id="1.10.246.90">
    <property type="entry name" value="Nop domain"/>
    <property type="match status" value="1"/>
</dbReference>
<keyword evidence="4" id="KW-0747">Spliceosome</keyword>
<dbReference type="GO" id="GO:0003723">
    <property type="term" value="F:RNA binding"/>
    <property type="evidence" value="ECO:0007669"/>
    <property type="project" value="UniProtKB-KW"/>
</dbReference>
<feature type="compositionally biased region" description="Basic and acidic residues" evidence="9">
    <location>
        <begin position="464"/>
        <end position="473"/>
    </location>
</feature>